<comment type="caution">
    <text evidence="14">The sequence shown here is derived from an EMBL/GenBank/DDBJ whole genome shotgun (WGS) entry which is preliminary data.</text>
</comment>
<keyword evidence="7" id="KW-0695">RNA-directed DNA polymerase</keyword>
<keyword evidence="8" id="KW-0548">Nucleotidyltransferase</keyword>
<protein>
    <submittedName>
        <fullName evidence="14">Retrotransposon protein, putative, unclassified</fullName>
    </submittedName>
</protein>
<dbReference type="PANTHER" id="PTHR42648:SF11">
    <property type="entry name" value="TRANSPOSON TY4-P GAG-POL POLYPROTEIN"/>
    <property type="match status" value="1"/>
</dbReference>
<keyword evidence="5" id="KW-0460">Magnesium</keyword>
<sequence>MMEDYPYNQFRGDKFLLLRVLQGHTLQEKVEAILGNKGLLFVTTVKGKATCPNSAPKLRGNDIGTVEGQATQTVITHNVAYQANDLDAYDSNCDELNTAKVALMANLSHYGSDALAEVHNPDNVDNNMINQAVQVMPSSEQLNVVNHLETETTSDSNIIPYSQPTQVKVPKELPKVIMVNTSLKKLKHHLAGFYVVVKERTMATTIIKGSWGFEHTKACFRDEIIPFVKALKELFNTFNQYLIDELFEVQNVFHQMEQAMEQHRLESKTFEVKMNQVLNKNERLLKQFINKDIVNIVVNSTMDNTSVNVQECEKCLKLETELLNNKDFIEKETYDKLFRRYSTLEKHCISLEVDTQHTQEIFQRDNSEKDLVITTLRNDLRKLKGKSLVDDVVTSHSIAPKMPKVDVEPLAPKLLNNRTAHSNYLRHTQEYATIIREVVKQGKSQNSLNNSLDHACTAKFGNDHIPKIMGYGDYQIGNVTISRVYYVEGLGHNLFSVRQFCDSKLKISFCQHTSFIRNLEGVDILTGSRGKNLYTLFLGEMMASSPICLLSKALKTKSWLWHRHMSHLNFGAINHLARHGLVRGLPKLKFKKDHLCSACAIGKSKKKSHKPKSKDTNQEKLYLLHMDLCGPMHVASVNGKKYILENGIVERRNRTLTEVARTMLIYAKALLFLWAEAMATAYYTQNRFMIRLRHGKTPYEFLHNKPLDLSFLHVFGTYPTNDSENLGKLQTKADIGIFLGYAPTKKAFRIYNRCTRRIIETIHVDFNELTAMASKHGSLEPALHEMTPATISSRLVPNLPPSTLFVPPSRTDYDLMFQPLFDELLTPLPIVDHPAPKVIAQITKVVALEPVALTGSPSSTTVDQDAPSPSAVDSTHFTRKARNDLLLVQLYVDDIIFASTDIAMCNEFANSMTTKFKMSMMRKMSFFLGLQISQSPRGIFIIKSKYASKIVKKYDMLSSDSIDTPLVEKIKLDKYLQGKPIDVTLYHGMIGSLMYLTSSRPDLTYAVCLCARYQAKPIKKHLNAVKQIFRYLKGTLDIGLWYSKDTDYGFQFNKIPLYCDNKSAISLCCNFFQHSRAKHIDVRYHFIKEQVENGIVESYFVRTEYHLADIFTKPLPRERFNFLIEKIGI</sequence>
<dbReference type="InterPro" id="IPR043502">
    <property type="entry name" value="DNA/RNA_pol_sf"/>
</dbReference>
<dbReference type="InterPro" id="IPR039537">
    <property type="entry name" value="Retrotran_Ty1/copia-like"/>
</dbReference>
<evidence type="ECO:0000256" key="7">
    <source>
        <dbReference type="ARBA" id="ARBA00022918"/>
    </source>
</evidence>
<feature type="domain" description="GAG-pre-integrase" evidence="12">
    <location>
        <begin position="533"/>
        <end position="604"/>
    </location>
</feature>
<keyword evidence="4" id="KW-0378">Hydrolase</keyword>
<dbReference type="Pfam" id="PF07727">
    <property type="entry name" value="RVT_2"/>
    <property type="match status" value="1"/>
</dbReference>
<keyword evidence="1" id="KW-0540">Nuclease</keyword>
<evidence type="ECO:0000256" key="8">
    <source>
        <dbReference type="ARBA" id="ARBA00022932"/>
    </source>
</evidence>
<evidence type="ECO:0000256" key="1">
    <source>
        <dbReference type="ARBA" id="ARBA00022722"/>
    </source>
</evidence>
<dbReference type="InterPro" id="IPR036397">
    <property type="entry name" value="RNaseH_sf"/>
</dbReference>
<evidence type="ECO:0000256" key="3">
    <source>
        <dbReference type="ARBA" id="ARBA00022759"/>
    </source>
</evidence>
<dbReference type="SUPFAM" id="SSF56672">
    <property type="entry name" value="DNA/RNA polymerases"/>
    <property type="match status" value="1"/>
</dbReference>
<dbReference type="PANTHER" id="PTHR42648">
    <property type="entry name" value="TRANSPOSASE, PUTATIVE-RELATED"/>
    <property type="match status" value="1"/>
</dbReference>
<dbReference type="InterPro" id="IPR057670">
    <property type="entry name" value="SH3_retrovirus"/>
</dbReference>
<evidence type="ECO:0000256" key="4">
    <source>
        <dbReference type="ARBA" id="ARBA00022801"/>
    </source>
</evidence>
<dbReference type="EMBL" id="BKCJ010119920">
    <property type="protein sequence ID" value="GEX62910.1"/>
    <property type="molecule type" value="Genomic_DNA"/>
</dbReference>
<keyword evidence="9" id="KW-0233">DNA recombination</keyword>
<evidence type="ECO:0000256" key="9">
    <source>
        <dbReference type="ARBA" id="ARBA00023172"/>
    </source>
</evidence>
<dbReference type="Pfam" id="PF25597">
    <property type="entry name" value="SH3_retrovirus"/>
    <property type="match status" value="1"/>
</dbReference>
<dbReference type="CDD" id="cd09272">
    <property type="entry name" value="RNase_HI_RT_Ty1"/>
    <property type="match status" value="1"/>
</dbReference>
<keyword evidence="8" id="KW-0239">DNA-directed DNA polymerase</keyword>
<evidence type="ECO:0000256" key="10">
    <source>
        <dbReference type="ARBA" id="ARBA00023268"/>
    </source>
</evidence>
<keyword evidence="10" id="KW-0511">Multifunctional enzyme</keyword>
<dbReference type="GO" id="GO:0004519">
    <property type="term" value="F:endonuclease activity"/>
    <property type="evidence" value="ECO:0007669"/>
    <property type="project" value="UniProtKB-KW"/>
</dbReference>
<evidence type="ECO:0000313" key="14">
    <source>
        <dbReference type="EMBL" id="GEX62910.1"/>
    </source>
</evidence>
<keyword evidence="6" id="KW-0229">DNA integration</keyword>
<organism evidence="14">
    <name type="scientific">Tanacetum cinerariifolium</name>
    <name type="common">Dalmatian daisy</name>
    <name type="synonym">Chrysanthemum cinerariifolium</name>
    <dbReference type="NCBI Taxonomy" id="118510"/>
    <lineage>
        <taxon>Eukaryota</taxon>
        <taxon>Viridiplantae</taxon>
        <taxon>Streptophyta</taxon>
        <taxon>Embryophyta</taxon>
        <taxon>Tracheophyta</taxon>
        <taxon>Spermatophyta</taxon>
        <taxon>Magnoliopsida</taxon>
        <taxon>eudicotyledons</taxon>
        <taxon>Gunneridae</taxon>
        <taxon>Pentapetalae</taxon>
        <taxon>asterids</taxon>
        <taxon>campanulids</taxon>
        <taxon>Asterales</taxon>
        <taxon>Asteraceae</taxon>
        <taxon>Asteroideae</taxon>
        <taxon>Anthemideae</taxon>
        <taxon>Anthemidinae</taxon>
        <taxon>Tanacetum</taxon>
    </lineage>
</organism>
<keyword evidence="8" id="KW-0808">Transferase</keyword>
<evidence type="ECO:0000256" key="2">
    <source>
        <dbReference type="ARBA" id="ARBA00022723"/>
    </source>
</evidence>
<dbReference type="SUPFAM" id="SSF53098">
    <property type="entry name" value="Ribonuclease H-like"/>
    <property type="match status" value="1"/>
</dbReference>
<evidence type="ECO:0000256" key="5">
    <source>
        <dbReference type="ARBA" id="ARBA00022842"/>
    </source>
</evidence>
<feature type="domain" description="Reverse transcriptase Ty1/copia-type" evidence="11">
    <location>
        <begin position="871"/>
        <end position="967"/>
    </location>
</feature>
<dbReference type="InterPro" id="IPR025724">
    <property type="entry name" value="GAG-pre-integrase_dom"/>
</dbReference>
<dbReference type="GO" id="GO:0046872">
    <property type="term" value="F:metal ion binding"/>
    <property type="evidence" value="ECO:0007669"/>
    <property type="project" value="UniProtKB-KW"/>
</dbReference>
<keyword evidence="3" id="KW-0255">Endonuclease</keyword>
<dbReference type="GO" id="GO:0016787">
    <property type="term" value="F:hydrolase activity"/>
    <property type="evidence" value="ECO:0007669"/>
    <property type="project" value="UniProtKB-KW"/>
</dbReference>
<evidence type="ECO:0000259" key="11">
    <source>
        <dbReference type="Pfam" id="PF07727"/>
    </source>
</evidence>
<evidence type="ECO:0000259" key="13">
    <source>
        <dbReference type="Pfam" id="PF25597"/>
    </source>
</evidence>
<dbReference type="InterPro" id="IPR013103">
    <property type="entry name" value="RVT_2"/>
</dbReference>
<name>A0A699H7N5_TANCI</name>
<evidence type="ECO:0000256" key="6">
    <source>
        <dbReference type="ARBA" id="ARBA00022908"/>
    </source>
</evidence>
<keyword evidence="2" id="KW-0479">Metal-binding</keyword>
<dbReference type="GO" id="GO:0006310">
    <property type="term" value="P:DNA recombination"/>
    <property type="evidence" value="ECO:0007669"/>
    <property type="project" value="UniProtKB-KW"/>
</dbReference>
<dbReference type="Gene3D" id="3.30.420.10">
    <property type="entry name" value="Ribonuclease H-like superfamily/Ribonuclease H"/>
    <property type="match status" value="1"/>
</dbReference>
<dbReference type="AlphaFoldDB" id="A0A699H7N5"/>
<dbReference type="Pfam" id="PF13976">
    <property type="entry name" value="gag_pre-integrs"/>
    <property type="match status" value="1"/>
</dbReference>
<proteinExistence type="predicted"/>
<reference evidence="14" key="1">
    <citation type="journal article" date="2019" name="Sci. Rep.">
        <title>Draft genome of Tanacetum cinerariifolium, the natural source of mosquito coil.</title>
        <authorList>
            <person name="Yamashiro T."/>
            <person name="Shiraishi A."/>
            <person name="Satake H."/>
            <person name="Nakayama K."/>
        </authorList>
    </citation>
    <scope>NUCLEOTIDE SEQUENCE</scope>
</reference>
<dbReference type="GO" id="GO:0003964">
    <property type="term" value="F:RNA-directed DNA polymerase activity"/>
    <property type="evidence" value="ECO:0007669"/>
    <property type="project" value="UniProtKB-KW"/>
</dbReference>
<feature type="domain" description="Retroviral polymerase SH3-like" evidence="13">
    <location>
        <begin position="718"/>
        <end position="769"/>
    </location>
</feature>
<evidence type="ECO:0000259" key="12">
    <source>
        <dbReference type="Pfam" id="PF13976"/>
    </source>
</evidence>
<accession>A0A699H7N5</accession>
<dbReference type="InterPro" id="IPR012337">
    <property type="entry name" value="RNaseH-like_sf"/>
</dbReference>
<dbReference type="GO" id="GO:0015074">
    <property type="term" value="P:DNA integration"/>
    <property type="evidence" value="ECO:0007669"/>
    <property type="project" value="UniProtKB-KW"/>
</dbReference>
<dbReference type="GO" id="GO:0003887">
    <property type="term" value="F:DNA-directed DNA polymerase activity"/>
    <property type="evidence" value="ECO:0007669"/>
    <property type="project" value="UniProtKB-KW"/>
</dbReference>
<gene>
    <name evidence="14" type="ORF">Tci_334885</name>
</gene>
<dbReference type="GO" id="GO:0003676">
    <property type="term" value="F:nucleic acid binding"/>
    <property type="evidence" value="ECO:0007669"/>
    <property type="project" value="InterPro"/>
</dbReference>